<dbReference type="EMBL" id="PNFZ01000003">
    <property type="protein sequence ID" value="PMB98143.1"/>
    <property type="molecule type" value="Genomic_DNA"/>
</dbReference>
<dbReference type="PANTHER" id="PTHR23513">
    <property type="entry name" value="INTEGRAL MEMBRANE EFFLUX PROTEIN-RELATED"/>
    <property type="match status" value="1"/>
</dbReference>
<keyword evidence="2" id="KW-0813">Transport</keyword>
<evidence type="ECO:0000313" key="10">
    <source>
        <dbReference type="Proteomes" id="UP000235703"/>
    </source>
</evidence>
<dbReference type="RefSeq" id="WP_102161939.1">
    <property type="nucleotide sequence ID" value="NZ_JALXLX010000004.1"/>
</dbReference>
<dbReference type="InterPro" id="IPR010290">
    <property type="entry name" value="TM_effector"/>
</dbReference>
<reference evidence="9 10" key="1">
    <citation type="submission" date="2017-09" db="EMBL/GenBank/DDBJ databases">
        <title>Bacterial strain isolated from the female urinary microbiota.</title>
        <authorList>
            <person name="Thomas-White K."/>
            <person name="Kumar N."/>
            <person name="Forster S."/>
            <person name="Putonti C."/>
            <person name="Lawley T."/>
            <person name="Wolfe A.J."/>
        </authorList>
    </citation>
    <scope>NUCLEOTIDE SEQUENCE [LARGE SCALE GENOMIC DNA]</scope>
    <source>
        <strain evidence="9 10">UMB0680</strain>
    </source>
</reference>
<keyword evidence="6 7" id="KW-0472">Membrane</keyword>
<dbReference type="InterPro" id="IPR036259">
    <property type="entry name" value="MFS_trans_sf"/>
</dbReference>
<evidence type="ECO:0000256" key="6">
    <source>
        <dbReference type="ARBA" id="ARBA00023136"/>
    </source>
</evidence>
<name>A0A2N6PHI7_9MICO</name>
<keyword evidence="10" id="KW-1185">Reference proteome</keyword>
<evidence type="ECO:0000259" key="8">
    <source>
        <dbReference type="PROSITE" id="PS50850"/>
    </source>
</evidence>
<gene>
    <name evidence="9" type="ORF">CJ198_07165</name>
</gene>
<evidence type="ECO:0000256" key="2">
    <source>
        <dbReference type="ARBA" id="ARBA00022448"/>
    </source>
</evidence>
<evidence type="ECO:0000256" key="5">
    <source>
        <dbReference type="ARBA" id="ARBA00022989"/>
    </source>
</evidence>
<feature type="transmembrane region" description="Helical" evidence="7">
    <location>
        <begin position="309"/>
        <end position="333"/>
    </location>
</feature>
<feature type="transmembrane region" description="Helical" evidence="7">
    <location>
        <begin position="223"/>
        <end position="244"/>
    </location>
</feature>
<dbReference type="InterPro" id="IPR020846">
    <property type="entry name" value="MFS_dom"/>
</dbReference>
<feature type="transmembrane region" description="Helical" evidence="7">
    <location>
        <begin position="285"/>
        <end position="303"/>
    </location>
</feature>
<dbReference type="Proteomes" id="UP000235703">
    <property type="component" value="Unassembled WGS sequence"/>
</dbReference>
<proteinExistence type="predicted"/>
<dbReference type="GO" id="GO:0022857">
    <property type="term" value="F:transmembrane transporter activity"/>
    <property type="evidence" value="ECO:0007669"/>
    <property type="project" value="InterPro"/>
</dbReference>
<dbReference type="Pfam" id="PF05977">
    <property type="entry name" value="MFS_3"/>
    <property type="match status" value="1"/>
</dbReference>
<dbReference type="OrthoDB" id="9775268at2"/>
<dbReference type="PROSITE" id="PS50850">
    <property type="entry name" value="MFS"/>
    <property type="match status" value="1"/>
</dbReference>
<dbReference type="Gene3D" id="1.20.1250.20">
    <property type="entry name" value="MFS general substrate transporter like domains"/>
    <property type="match status" value="1"/>
</dbReference>
<dbReference type="AlphaFoldDB" id="A0A2N6PHI7"/>
<dbReference type="PANTHER" id="PTHR23513:SF11">
    <property type="entry name" value="STAPHYLOFERRIN A TRANSPORTER"/>
    <property type="match status" value="1"/>
</dbReference>
<keyword evidence="3" id="KW-1003">Cell membrane</keyword>
<sequence>MSSMFRSLREPNYRRWFSGALVSNTGTWMQRTAQDWIVLTQLTDNDATALGICMALQLGPQLIMFPVAGAIADKFPKRKLLILTQALLGACGLLLFALAITHLLVLWHVYVLAFALGMVATIDNPARQAFVSELVGEKLLPNAVSLNSASFNGARMFGPAIAGGLTALIGAEPVFLISGLGFAATIGVLVTLDRSKLHSTSARKMGKRGILGGFSYIRTRPDIIVVLTILGIVSTFGFNFSVYTATMAKIEFHQDAGGFGLLSSVMAIGSVAGALTAAKREKPRLRMVFGAAGGFGIACLLAAMAPSYWAFAIVLTGVGFSAITMMTSANAYVQTTTPAGYRGRVMAIYAAVVMGGTPIGAPVAGIVADLLGPRASLVVGGLSGVIGLSVGLGWMIFAKHLRVHRPRRRRRLIHLSYDGKP</sequence>
<feature type="transmembrane region" description="Helical" evidence="7">
    <location>
        <begin position="377"/>
        <end position="401"/>
    </location>
</feature>
<feature type="transmembrane region" description="Helical" evidence="7">
    <location>
        <begin position="345"/>
        <end position="371"/>
    </location>
</feature>
<dbReference type="GO" id="GO:0005886">
    <property type="term" value="C:plasma membrane"/>
    <property type="evidence" value="ECO:0007669"/>
    <property type="project" value="UniProtKB-SubCell"/>
</dbReference>
<feature type="transmembrane region" description="Helical" evidence="7">
    <location>
        <begin position="86"/>
        <end position="110"/>
    </location>
</feature>
<evidence type="ECO:0000256" key="1">
    <source>
        <dbReference type="ARBA" id="ARBA00004651"/>
    </source>
</evidence>
<comment type="caution">
    <text evidence="9">The sequence shown here is derived from an EMBL/GenBank/DDBJ whole genome shotgun (WGS) entry which is preliminary data.</text>
</comment>
<feature type="transmembrane region" description="Helical" evidence="7">
    <location>
        <begin position="174"/>
        <end position="192"/>
    </location>
</feature>
<evidence type="ECO:0000256" key="3">
    <source>
        <dbReference type="ARBA" id="ARBA00022475"/>
    </source>
</evidence>
<organism evidence="9 10">
    <name type="scientific">Brevibacterium luteolum</name>
    <dbReference type="NCBI Taxonomy" id="199591"/>
    <lineage>
        <taxon>Bacteria</taxon>
        <taxon>Bacillati</taxon>
        <taxon>Actinomycetota</taxon>
        <taxon>Actinomycetes</taxon>
        <taxon>Micrococcales</taxon>
        <taxon>Brevibacteriaceae</taxon>
        <taxon>Brevibacterium</taxon>
    </lineage>
</organism>
<evidence type="ECO:0000256" key="4">
    <source>
        <dbReference type="ARBA" id="ARBA00022692"/>
    </source>
</evidence>
<keyword evidence="5 7" id="KW-1133">Transmembrane helix</keyword>
<dbReference type="SUPFAM" id="SSF103473">
    <property type="entry name" value="MFS general substrate transporter"/>
    <property type="match status" value="1"/>
</dbReference>
<dbReference type="CDD" id="cd06173">
    <property type="entry name" value="MFS_MefA_like"/>
    <property type="match status" value="1"/>
</dbReference>
<keyword evidence="4 7" id="KW-0812">Transmembrane</keyword>
<protein>
    <submittedName>
        <fullName evidence="9">MFS transporter</fullName>
    </submittedName>
</protein>
<feature type="transmembrane region" description="Helical" evidence="7">
    <location>
        <begin position="256"/>
        <end position="278"/>
    </location>
</feature>
<evidence type="ECO:0000313" key="9">
    <source>
        <dbReference type="EMBL" id="PMB98143.1"/>
    </source>
</evidence>
<comment type="subcellular location">
    <subcellularLocation>
        <location evidence="1">Cell membrane</location>
        <topology evidence="1">Multi-pass membrane protein</topology>
    </subcellularLocation>
</comment>
<feature type="domain" description="Major facilitator superfamily (MFS) profile" evidence="8">
    <location>
        <begin position="179"/>
        <end position="421"/>
    </location>
</feature>
<accession>A0A2N6PHI7</accession>
<evidence type="ECO:0000256" key="7">
    <source>
        <dbReference type="SAM" id="Phobius"/>
    </source>
</evidence>